<evidence type="ECO:0000313" key="1">
    <source>
        <dbReference type="EMBL" id="KAI3767707.1"/>
    </source>
</evidence>
<accession>A0ACB9F9I7</accession>
<dbReference type="EMBL" id="CM042011">
    <property type="protein sequence ID" value="KAI3767707.1"/>
    <property type="molecule type" value="Genomic_DNA"/>
</dbReference>
<reference evidence="2" key="1">
    <citation type="journal article" date="2022" name="Mol. Ecol. Resour.">
        <title>The genomes of chicory, endive, great burdock and yacon provide insights into Asteraceae palaeo-polyploidization history and plant inulin production.</title>
        <authorList>
            <person name="Fan W."/>
            <person name="Wang S."/>
            <person name="Wang H."/>
            <person name="Wang A."/>
            <person name="Jiang F."/>
            <person name="Liu H."/>
            <person name="Zhao H."/>
            <person name="Xu D."/>
            <person name="Zhang Y."/>
        </authorList>
    </citation>
    <scope>NUCLEOTIDE SEQUENCE [LARGE SCALE GENOMIC DNA]</scope>
    <source>
        <strain evidence="2">cv. Punajuju</strain>
    </source>
</reference>
<dbReference type="Proteomes" id="UP001055811">
    <property type="component" value="Linkage Group LG03"/>
</dbReference>
<sequence>MAGRSSAVSSNSTTTVRIVVAGDRGTGKSSLIVTAAGNDFPANVPPVLPPTRLQKGMVPVHWLPERVPVDVIDTSARLVDELKSADVVLLTYAFDKPSTVDRLSTFWLPELRRLDVRLPIILVGCKMDLNDEQQSRQALLPLLQQFQEIEMHLECSAFKHIYQAVLYPEAPIFDKEAKTLKPRCVRALKRIFILFDHDKDGALSDAEFNDYGYSEGVNENGITLTGFLSLHFISGVSVNWTWNVLRKFGYNNDIRLSDELLPHITRTPDQDGALNEHELEDLFSTAPENPWSKAPYANTIEKNALGGVSLDGFLSQWALMINLDPVYGVENLIYIGYFDDPSSTIRVITYTNKLCTNHGQASLTGQTGLLAITWELSNCCAYDYYFLVFS</sequence>
<reference evidence="1 2" key="2">
    <citation type="journal article" date="2022" name="Mol. Ecol. Resour.">
        <title>The genomes of chicory, endive, great burdock and yacon provide insights into Asteraceae paleo-polyploidization history and plant inulin production.</title>
        <authorList>
            <person name="Fan W."/>
            <person name="Wang S."/>
            <person name="Wang H."/>
            <person name="Wang A."/>
            <person name="Jiang F."/>
            <person name="Liu H."/>
            <person name="Zhao H."/>
            <person name="Xu D."/>
            <person name="Zhang Y."/>
        </authorList>
    </citation>
    <scope>NUCLEOTIDE SEQUENCE [LARGE SCALE GENOMIC DNA]</scope>
    <source>
        <strain evidence="2">cv. Punajuju</strain>
        <tissue evidence="1">Leaves</tissue>
    </source>
</reference>
<keyword evidence="2" id="KW-1185">Reference proteome</keyword>
<organism evidence="1 2">
    <name type="scientific">Cichorium intybus</name>
    <name type="common">Chicory</name>
    <dbReference type="NCBI Taxonomy" id="13427"/>
    <lineage>
        <taxon>Eukaryota</taxon>
        <taxon>Viridiplantae</taxon>
        <taxon>Streptophyta</taxon>
        <taxon>Embryophyta</taxon>
        <taxon>Tracheophyta</taxon>
        <taxon>Spermatophyta</taxon>
        <taxon>Magnoliopsida</taxon>
        <taxon>eudicotyledons</taxon>
        <taxon>Gunneridae</taxon>
        <taxon>Pentapetalae</taxon>
        <taxon>asterids</taxon>
        <taxon>campanulids</taxon>
        <taxon>Asterales</taxon>
        <taxon>Asteraceae</taxon>
        <taxon>Cichorioideae</taxon>
        <taxon>Cichorieae</taxon>
        <taxon>Cichoriinae</taxon>
        <taxon>Cichorium</taxon>
    </lineage>
</organism>
<protein>
    <submittedName>
        <fullName evidence="1">Uncharacterized protein</fullName>
    </submittedName>
</protein>
<evidence type="ECO:0000313" key="2">
    <source>
        <dbReference type="Proteomes" id="UP001055811"/>
    </source>
</evidence>
<gene>
    <name evidence="1" type="ORF">L2E82_18063</name>
</gene>
<name>A0ACB9F9I7_CICIN</name>
<comment type="caution">
    <text evidence="1">The sequence shown here is derived from an EMBL/GenBank/DDBJ whole genome shotgun (WGS) entry which is preliminary data.</text>
</comment>
<proteinExistence type="predicted"/>